<evidence type="ECO:0000256" key="1">
    <source>
        <dbReference type="ARBA" id="ARBA00022737"/>
    </source>
</evidence>
<gene>
    <name evidence="5" type="ORF">DYB32_002490</name>
</gene>
<evidence type="ECO:0000313" key="5">
    <source>
        <dbReference type="EMBL" id="RHY32515.1"/>
    </source>
</evidence>
<feature type="region of interest" description="Disordered" evidence="4">
    <location>
        <begin position="287"/>
        <end position="310"/>
    </location>
</feature>
<dbReference type="InterPro" id="IPR050498">
    <property type="entry name" value="Ycf3"/>
</dbReference>
<dbReference type="Pfam" id="PF00515">
    <property type="entry name" value="TPR_1"/>
    <property type="match status" value="2"/>
</dbReference>
<keyword evidence="1" id="KW-0677">Repeat</keyword>
<dbReference type="GO" id="GO:0046813">
    <property type="term" value="P:receptor-mediated virion attachment to host cell"/>
    <property type="evidence" value="ECO:0007669"/>
    <property type="project" value="TreeGrafter"/>
</dbReference>
<dbReference type="SMART" id="SM00028">
    <property type="entry name" value="TPR"/>
    <property type="match status" value="12"/>
</dbReference>
<dbReference type="SUPFAM" id="SSF48452">
    <property type="entry name" value="TPR-like"/>
    <property type="match status" value="2"/>
</dbReference>
<evidence type="ECO:0000313" key="6">
    <source>
        <dbReference type="Proteomes" id="UP000285060"/>
    </source>
</evidence>
<dbReference type="PROSITE" id="PS50005">
    <property type="entry name" value="TPR"/>
    <property type="match status" value="8"/>
</dbReference>
<feature type="repeat" description="TPR" evidence="3">
    <location>
        <begin position="605"/>
        <end position="638"/>
    </location>
</feature>
<sequence>MRRLHFVANGCDPNGSWRVVEAVPAGTAMASAGMTNQESHNQPLAAPILLCKRKDFLDTDEAAKSHPNRTYYYRKEADIEKVIDTCTKKLATNPSDAITIAIRGASHMKKMVEWAQAVDDFGQVLKLLPTDANARGLAWTNLNQLQEAIEDFTHALLLNPNHINAAYARASCYNKQGDFSRAIEDYHFALMKDQQGSNKSKQAAKPLANPVTPTPSSVMVKPIPVDKIQLSGPIPSLSVSRGVDSYTKLRERELLDSMTQLKYDDSKTSQVALTLCTWQCRMLRSNGSSANHATTASNNARDADTSHSKHCTDSKRFLTITYGSVAVPGLPINKCPSRSNVAPSARPPPIDITSEAEEPPLDSTKEPSVVGDPAEIHHARGFAFRREGRFDLAVAAYSEAIALNPRGISFDRRSGSYTGAVDDFSKAIQLIPSNADFYHNRGFCHRKQGRYDVAIQDYSAAIDLNPTHFKALYNRAFSYDKLEAFEAAIVDYTAAIQVDPKNANAYHNRGSTWEKMKNLHEAINDFTMALTLQPQAASTYNSRGLAYDQQGKHALALQDFHAANRLEPQNPIFLHNRGYCFRNMGEYDRAIADYTEALRLEPDNVAAYSNRGYARRKQGQYDGAVDDYTAALRLDPTSTRTLSNRAYSYAKMGCLAESIADYSRVIDLEGHNAYAYHNRAILHEKMGNLTLAKQDFMTAMALDNSSSTARC</sequence>
<feature type="repeat" description="TPR" evidence="3">
    <location>
        <begin position="537"/>
        <end position="570"/>
    </location>
</feature>
<dbReference type="InterPro" id="IPR011990">
    <property type="entry name" value="TPR-like_helical_dom_sf"/>
</dbReference>
<keyword evidence="2 3" id="KW-0802">TPR repeat</keyword>
<dbReference type="PROSITE" id="PS50293">
    <property type="entry name" value="TPR_REGION"/>
    <property type="match status" value="3"/>
</dbReference>
<dbReference type="Gene3D" id="1.25.40.10">
    <property type="entry name" value="Tetratricopeptide repeat domain"/>
    <property type="match status" value="7"/>
</dbReference>
<feature type="repeat" description="TPR" evidence="3">
    <location>
        <begin position="129"/>
        <end position="162"/>
    </location>
</feature>
<feature type="compositionally biased region" description="Low complexity" evidence="4">
    <location>
        <begin position="287"/>
        <end position="300"/>
    </location>
</feature>
<proteinExistence type="predicted"/>
<feature type="region of interest" description="Disordered" evidence="4">
    <location>
        <begin position="336"/>
        <end position="371"/>
    </location>
</feature>
<dbReference type="EMBL" id="QUSY01000131">
    <property type="protein sequence ID" value="RHY32515.1"/>
    <property type="molecule type" value="Genomic_DNA"/>
</dbReference>
<dbReference type="PANTHER" id="PTHR44858:SF1">
    <property type="entry name" value="UDP-N-ACETYLGLUCOSAMINE--PEPTIDE N-ACETYLGLUCOSAMINYLTRANSFERASE SPINDLY-RELATED"/>
    <property type="match status" value="1"/>
</dbReference>
<keyword evidence="6" id="KW-1185">Reference proteome</keyword>
<evidence type="ECO:0008006" key="7">
    <source>
        <dbReference type="Google" id="ProtNLM"/>
    </source>
</evidence>
<dbReference type="AlphaFoldDB" id="A0A3R6Z7P5"/>
<organism evidence="5 6">
    <name type="scientific">Aphanomyces invadans</name>
    <dbReference type="NCBI Taxonomy" id="157072"/>
    <lineage>
        <taxon>Eukaryota</taxon>
        <taxon>Sar</taxon>
        <taxon>Stramenopiles</taxon>
        <taxon>Oomycota</taxon>
        <taxon>Saprolegniomycetes</taxon>
        <taxon>Saprolegniales</taxon>
        <taxon>Verrucalvaceae</taxon>
        <taxon>Aphanomyces</taxon>
    </lineage>
</organism>
<dbReference type="Proteomes" id="UP000285060">
    <property type="component" value="Unassembled WGS sequence"/>
</dbReference>
<dbReference type="Pfam" id="PF13181">
    <property type="entry name" value="TPR_8"/>
    <property type="match status" value="1"/>
</dbReference>
<feature type="repeat" description="TPR" evidence="3">
    <location>
        <begin position="435"/>
        <end position="468"/>
    </location>
</feature>
<dbReference type="InterPro" id="IPR019734">
    <property type="entry name" value="TPR_rpt"/>
</dbReference>
<feature type="repeat" description="TPR" evidence="3">
    <location>
        <begin position="469"/>
        <end position="502"/>
    </location>
</feature>
<protein>
    <recommendedName>
        <fullName evidence="7">UDP-N-acetylglucosamine--peptide N-acetylglucosaminyltransferase SPINDLY</fullName>
    </recommendedName>
</protein>
<evidence type="ECO:0000256" key="2">
    <source>
        <dbReference type="ARBA" id="ARBA00022803"/>
    </source>
</evidence>
<dbReference type="Pfam" id="PF13432">
    <property type="entry name" value="TPR_16"/>
    <property type="match status" value="3"/>
</dbReference>
<feature type="repeat" description="TPR" evidence="3">
    <location>
        <begin position="374"/>
        <end position="407"/>
    </location>
</feature>
<feature type="repeat" description="TPR" evidence="3">
    <location>
        <begin position="503"/>
        <end position="536"/>
    </location>
</feature>
<feature type="compositionally biased region" description="Basic and acidic residues" evidence="4">
    <location>
        <begin position="301"/>
        <end position="310"/>
    </location>
</feature>
<feature type="repeat" description="TPR" evidence="3">
    <location>
        <begin position="571"/>
        <end position="604"/>
    </location>
</feature>
<reference evidence="5 6" key="1">
    <citation type="submission" date="2018-08" db="EMBL/GenBank/DDBJ databases">
        <title>Aphanomyces genome sequencing and annotation.</title>
        <authorList>
            <person name="Minardi D."/>
            <person name="Oidtmann B."/>
            <person name="Van Der Giezen M."/>
            <person name="Studholme D.J."/>
        </authorList>
    </citation>
    <scope>NUCLEOTIDE SEQUENCE [LARGE SCALE GENOMIC DNA]</scope>
    <source>
        <strain evidence="5 6">NJM0002</strain>
    </source>
</reference>
<dbReference type="PANTHER" id="PTHR44858">
    <property type="entry name" value="TETRATRICOPEPTIDE REPEAT PROTEIN 6"/>
    <property type="match status" value="1"/>
</dbReference>
<name>A0A3R6Z7P5_9STRA</name>
<dbReference type="Pfam" id="PF07719">
    <property type="entry name" value="TPR_2"/>
    <property type="match status" value="1"/>
</dbReference>
<accession>A0A3R6Z7P5</accession>
<dbReference type="VEuPathDB" id="FungiDB:H310_04200"/>
<evidence type="ECO:0000256" key="3">
    <source>
        <dbReference type="PROSITE-ProRule" id="PRU00339"/>
    </source>
</evidence>
<evidence type="ECO:0000256" key="4">
    <source>
        <dbReference type="SAM" id="MobiDB-lite"/>
    </source>
</evidence>
<dbReference type="InterPro" id="IPR013105">
    <property type="entry name" value="TPR_2"/>
</dbReference>
<comment type="caution">
    <text evidence="5">The sequence shown here is derived from an EMBL/GenBank/DDBJ whole genome shotgun (WGS) entry which is preliminary data.</text>
</comment>